<dbReference type="AlphaFoldDB" id="A0AAD9KTA5"/>
<feature type="compositionally biased region" description="Basic and acidic residues" evidence="1">
    <location>
        <begin position="110"/>
        <end position="139"/>
    </location>
</feature>
<evidence type="ECO:0000313" key="2">
    <source>
        <dbReference type="EMBL" id="KAK2177117.1"/>
    </source>
</evidence>
<feature type="compositionally biased region" description="Low complexity" evidence="1">
    <location>
        <begin position="141"/>
        <end position="155"/>
    </location>
</feature>
<sequence length="379" mass="42706">MLPRANSKAPPKPNSRRPPPPPPTLTWDGSRPRRPADHEAETDYTRYIGVLRSGYEQLARDVDRWNEKHSTNFEVKCATPVEKTPRLKPVVSSSVESVALVECTTPRSGSDNDKSTGYDVRERAASADARSKTKPKTPEHVSQWSSSVSSKKVNVSPRIDVESLKPTKVYRQPGRSGWGAHTVSATRNNPTFVNRLIILPPLEDTKQPERSPRENVAPPAIFLTEDARRPGKRSERSPGENIASNSVTSDRMTPPKKRQTQSDVRNIFAVPRIPGRAKGAVYRRNIHSFSRLKPMYGRYSVNRTHGHARFSPYRALPRISGKRKAQESLLVSQFSAGERSLSDMTDVPQIRNLLEKRLEKLWFGAKTKFQMLSGKRRTD</sequence>
<feature type="compositionally biased region" description="Basic and acidic residues" evidence="1">
    <location>
        <begin position="203"/>
        <end position="213"/>
    </location>
</feature>
<feature type="compositionally biased region" description="Polar residues" evidence="1">
    <location>
        <begin position="242"/>
        <end position="251"/>
    </location>
</feature>
<feature type="region of interest" description="Disordered" evidence="1">
    <location>
        <begin position="1"/>
        <end position="42"/>
    </location>
</feature>
<proteinExistence type="predicted"/>
<reference evidence="2" key="1">
    <citation type="journal article" date="2023" name="Mol. Biol. Evol.">
        <title>Third-Generation Sequencing Reveals the Adaptive Role of the Epigenome in Three Deep-Sea Polychaetes.</title>
        <authorList>
            <person name="Perez M."/>
            <person name="Aroh O."/>
            <person name="Sun Y."/>
            <person name="Lan Y."/>
            <person name="Juniper S.K."/>
            <person name="Young C.R."/>
            <person name="Angers B."/>
            <person name="Qian P.Y."/>
        </authorList>
    </citation>
    <scope>NUCLEOTIDE SEQUENCE</scope>
    <source>
        <strain evidence="2">R07B-5</strain>
    </source>
</reference>
<accession>A0AAD9KTA5</accession>
<feature type="compositionally biased region" description="Basic and acidic residues" evidence="1">
    <location>
        <begin position="225"/>
        <end position="238"/>
    </location>
</feature>
<dbReference type="EMBL" id="JAODUO010000617">
    <property type="protein sequence ID" value="KAK2177117.1"/>
    <property type="molecule type" value="Genomic_DNA"/>
</dbReference>
<evidence type="ECO:0000313" key="3">
    <source>
        <dbReference type="Proteomes" id="UP001209878"/>
    </source>
</evidence>
<feature type="region of interest" description="Disordered" evidence="1">
    <location>
        <begin position="203"/>
        <end position="265"/>
    </location>
</feature>
<organism evidence="2 3">
    <name type="scientific">Ridgeia piscesae</name>
    <name type="common">Tubeworm</name>
    <dbReference type="NCBI Taxonomy" id="27915"/>
    <lineage>
        <taxon>Eukaryota</taxon>
        <taxon>Metazoa</taxon>
        <taxon>Spiralia</taxon>
        <taxon>Lophotrochozoa</taxon>
        <taxon>Annelida</taxon>
        <taxon>Polychaeta</taxon>
        <taxon>Sedentaria</taxon>
        <taxon>Canalipalpata</taxon>
        <taxon>Sabellida</taxon>
        <taxon>Siboglinidae</taxon>
        <taxon>Ridgeia</taxon>
    </lineage>
</organism>
<gene>
    <name evidence="2" type="ORF">NP493_618g01004</name>
</gene>
<protein>
    <submittedName>
        <fullName evidence="2">Uncharacterized protein</fullName>
    </submittedName>
</protein>
<feature type="compositionally biased region" description="Pro residues" evidence="1">
    <location>
        <begin position="10"/>
        <end position="24"/>
    </location>
</feature>
<keyword evidence="3" id="KW-1185">Reference proteome</keyword>
<feature type="region of interest" description="Disordered" evidence="1">
    <location>
        <begin position="102"/>
        <end position="155"/>
    </location>
</feature>
<evidence type="ECO:0000256" key="1">
    <source>
        <dbReference type="SAM" id="MobiDB-lite"/>
    </source>
</evidence>
<dbReference type="Proteomes" id="UP001209878">
    <property type="component" value="Unassembled WGS sequence"/>
</dbReference>
<name>A0AAD9KTA5_RIDPI</name>
<comment type="caution">
    <text evidence="2">The sequence shown here is derived from an EMBL/GenBank/DDBJ whole genome shotgun (WGS) entry which is preliminary data.</text>
</comment>
<feature type="compositionally biased region" description="Basic and acidic residues" evidence="1">
    <location>
        <begin position="30"/>
        <end position="42"/>
    </location>
</feature>